<dbReference type="PANTHER" id="PTHR12526:SF510">
    <property type="entry name" value="D-INOSITOL 3-PHOSPHATE GLYCOSYLTRANSFERASE"/>
    <property type="match status" value="1"/>
</dbReference>
<evidence type="ECO:0000256" key="2">
    <source>
        <dbReference type="ARBA" id="ARBA00022679"/>
    </source>
</evidence>
<dbReference type="SUPFAM" id="SSF53756">
    <property type="entry name" value="UDP-Glycosyltransferase/glycogen phosphorylase"/>
    <property type="match status" value="1"/>
</dbReference>
<dbReference type="Pfam" id="PF00534">
    <property type="entry name" value="Glycos_transf_1"/>
    <property type="match status" value="1"/>
</dbReference>
<keyword evidence="2 4" id="KW-0808">Transferase</keyword>
<organism evidence="4 5">
    <name type="scientific">Catellatospora coxensis</name>
    <dbReference type="NCBI Taxonomy" id="310354"/>
    <lineage>
        <taxon>Bacteria</taxon>
        <taxon>Bacillati</taxon>
        <taxon>Actinomycetota</taxon>
        <taxon>Actinomycetes</taxon>
        <taxon>Micromonosporales</taxon>
        <taxon>Micromonosporaceae</taxon>
        <taxon>Catellatospora</taxon>
    </lineage>
</organism>
<dbReference type="Proteomes" id="UP000630887">
    <property type="component" value="Unassembled WGS sequence"/>
</dbReference>
<accession>A0A8J3KHN9</accession>
<evidence type="ECO:0000259" key="3">
    <source>
        <dbReference type="Pfam" id="PF00534"/>
    </source>
</evidence>
<name>A0A8J3KHN9_9ACTN</name>
<dbReference type="InterPro" id="IPR001296">
    <property type="entry name" value="Glyco_trans_1"/>
</dbReference>
<dbReference type="CDD" id="cd03801">
    <property type="entry name" value="GT4_PimA-like"/>
    <property type="match status" value="1"/>
</dbReference>
<feature type="domain" description="Glycosyl transferase family 1" evidence="3">
    <location>
        <begin position="189"/>
        <end position="344"/>
    </location>
</feature>
<proteinExistence type="predicted"/>
<dbReference type="PANTHER" id="PTHR12526">
    <property type="entry name" value="GLYCOSYLTRANSFERASE"/>
    <property type="match status" value="1"/>
</dbReference>
<protein>
    <submittedName>
        <fullName evidence="4">Glycosyl transferase</fullName>
    </submittedName>
</protein>
<dbReference type="EMBL" id="BONI01000001">
    <property type="protein sequence ID" value="GIG03342.1"/>
    <property type="molecule type" value="Genomic_DNA"/>
</dbReference>
<dbReference type="Gene3D" id="3.40.50.2000">
    <property type="entry name" value="Glycogen Phosphorylase B"/>
    <property type="match status" value="2"/>
</dbReference>
<keyword evidence="1" id="KW-0328">Glycosyltransferase</keyword>
<evidence type="ECO:0000313" key="4">
    <source>
        <dbReference type="EMBL" id="GIG03342.1"/>
    </source>
</evidence>
<reference evidence="4 5" key="1">
    <citation type="submission" date="2021-01" db="EMBL/GenBank/DDBJ databases">
        <title>Whole genome shotgun sequence of Catellatospora coxensis NBRC 107359.</title>
        <authorList>
            <person name="Komaki H."/>
            <person name="Tamura T."/>
        </authorList>
    </citation>
    <scope>NUCLEOTIDE SEQUENCE [LARGE SCALE GENOMIC DNA]</scope>
    <source>
        <strain evidence="4 5">NBRC 107359</strain>
    </source>
</reference>
<gene>
    <name evidence="4" type="ORF">Cco03nite_00420</name>
</gene>
<sequence length="374" mass="38827">MHFVLPERHEVHKIRNSRPAVRRVSTVHVVLPGGVDDPALPSGGNAYDRRVCDGLAAAGWTVCEHPVLGSWPYPAAADLAGLADALAALPDGAVVLLDGLVAVAAPDVLAAGAPRLRLVVLAHMLFGDTDAGLRPGEARVLRGAAAVVTTSRWCRERAVEAYALPPALVHAAPPGVDPAPVSPGSPAGNRLLCVAALAPHKGHHLLLDALATLTELPWSCVFVGSPDRDPAYAARLRAHPVADRITFSGVRLGDELAAAYRAADLLVLPSRGESYGMVVTEALARGIPVLAHDVQGLPEALGTAPGGRLPGLLVPPGGPALATALRGWLTDPDLRDRLRHAARARRAGLTGWTRTADQVAAVLSRVEGSGPLAR</sequence>
<evidence type="ECO:0000256" key="1">
    <source>
        <dbReference type="ARBA" id="ARBA00022676"/>
    </source>
</evidence>
<comment type="caution">
    <text evidence="4">The sequence shown here is derived from an EMBL/GenBank/DDBJ whole genome shotgun (WGS) entry which is preliminary data.</text>
</comment>
<keyword evidence="5" id="KW-1185">Reference proteome</keyword>
<dbReference type="GO" id="GO:0016757">
    <property type="term" value="F:glycosyltransferase activity"/>
    <property type="evidence" value="ECO:0007669"/>
    <property type="project" value="UniProtKB-KW"/>
</dbReference>
<dbReference type="AlphaFoldDB" id="A0A8J3KHN9"/>
<evidence type="ECO:0000313" key="5">
    <source>
        <dbReference type="Proteomes" id="UP000630887"/>
    </source>
</evidence>